<comment type="similarity">
    <text evidence="7">Belongs to the transglycosylase MltG family.</text>
</comment>
<name>A0A8J6YLP6_9PROT</name>
<evidence type="ECO:0000256" key="4">
    <source>
        <dbReference type="ARBA" id="ARBA00023136"/>
    </source>
</evidence>
<dbReference type="GO" id="GO:0071555">
    <property type="term" value="P:cell wall organization"/>
    <property type="evidence" value="ECO:0007669"/>
    <property type="project" value="UniProtKB-KW"/>
</dbReference>
<dbReference type="Pfam" id="PF02618">
    <property type="entry name" value="YceG"/>
    <property type="match status" value="1"/>
</dbReference>
<keyword evidence="5 7" id="KW-0456">Lyase</keyword>
<evidence type="ECO:0000256" key="5">
    <source>
        <dbReference type="ARBA" id="ARBA00023239"/>
    </source>
</evidence>
<feature type="site" description="Important for catalytic activity" evidence="7">
    <location>
        <position position="206"/>
    </location>
</feature>
<keyword evidence="9" id="KW-1185">Reference proteome</keyword>
<keyword evidence="4 7" id="KW-0472">Membrane</keyword>
<dbReference type="Gene3D" id="3.30.160.60">
    <property type="entry name" value="Classic Zinc Finger"/>
    <property type="match status" value="1"/>
</dbReference>
<sequence length="340" mass="36756">MRYLRYALFALGLLVFVTVGGAFGGYVWLVRALDAPGPAAEPVTLVVPPGAGLARIADQLAGSHVVSGSLTFRLGARLEGKAGSLKAGEYQFPAGASMRDVLDQLVSGRVVIHSLTFPEGLTTRAILDLLRESDVLTGDITLTPPEGALLPETFHVTRGETRDSVLRRMGQARTEALDTLWKDRAPDLPFSTPEQALVLASIVEKETGMKGERPRVAAVFINRLRKGMPLQSDPTTIYGLSDGLGRLSRDLTRQDLQADHPWNTYVHAGLPPGPICNPGIASIRAVLHPENTRELYFVADGTGGHAFAETLEEHNRNVRAWRRLRAEQPSPAPEASQPAP</sequence>
<protein>
    <recommendedName>
        <fullName evidence="7">Endolytic murein transglycosylase</fullName>
        <ecNumber evidence="7">4.2.2.29</ecNumber>
    </recommendedName>
    <alternativeName>
        <fullName evidence="7">Peptidoglycan lytic transglycosylase</fullName>
    </alternativeName>
    <alternativeName>
        <fullName evidence="7">Peptidoglycan polymerization terminase</fullName>
    </alternativeName>
</protein>
<evidence type="ECO:0000256" key="6">
    <source>
        <dbReference type="ARBA" id="ARBA00023316"/>
    </source>
</evidence>
<evidence type="ECO:0000256" key="7">
    <source>
        <dbReference type="HAMAP-Rule" id="MF_02065"/>
    </source>
</evidence>
<dbReference type="PANTHER" id="PTHR30518">
    <property type="entry name" value="ENDOLYTIC MUREIN TRANSGLYCOSYLASE"/>
    <property type="match status" value="1"/>
</dbReference>
<evidence type="ECO:0000256" key="2">
    <source>
        <dbReference type="ARBA" id="ARBA00022692"/>
    </source>
</evidence>
<dbReference type="GO" id="GO:0009252">
    <property type="term" value="P:peptidoglycan biosynthetic process"/>
    <property type="evidence" value="ECO:0007669"/>
    <property type="project" value="UniProtKB-UniRule"/>
</dbReference>
<proteinExistence type="inferred from homology"/>
<dbReference type="HAMAP" id="MF_02065">
    <property type="entry name" value="MltG"/>
    <property type="match status" value="1"/>
</dbReference>
<dbReference type="GO" id="GO:0005886">
    <property type="term" value="C:plasma membrane"/>
    <property type="evidence" value="ECO:0007669"/>
    <property type="project" value="UniProtKB-UniRule"/>
</dbReference>
<dbReference type="Proteomes" id="UP000631034">
    <property type="component" value="Unassembled WGS sequence"/>
</dbReference>
<keyword evidence="2 7" id="KW-0812">Transmembrane</keyword>
<dbReference type="EC" id="4.2.2.29" evidence="7"/>
<evidence type="ECO:0000313" key="9">
    <source>
        <dbReference type="Proteomes" id="UP000631034"/>
    </source>
</evidence>
<dbReference type="InterPro" id="IPR003770">
    <property type="entry name" value="MLTG-like"/>
</dbReference>
<accession>A0A8J6YLP6</accession>
<dbReference type="CDD" id="cd08010">
    <property type="entry name" value="MltG_like"/>
    <property type="match status" value="1"/>
</dbReference>
<keyword evidence="3 7" id="KW-1133">Transmembrane helix</keyword>
<dbReference type="PANTHER" id="PTHR30518:SF2">
    <property type="entry name" value="ENDOLYTIC MUREIN TRANSGLYCOSYLASE"/>
    <property type="match status" value="1"/>
</dbReference>
<dbReference type="RefSeq" id="WP_192533882.1">
    <property type="nucleotide sequence ID" value="NZ_JACZHT010000002.1"/>
</dbReference>
<comment type="catalytic activity">
    <reaction evidence="7">
        <text>a peptidoglycan chain = a peptidoglycan chain with N-acetyl-1,6-anhydromuramyl-[peptide] at the reducing end + a peptidoglycan chain with N-acetylglucosamine at the non-reducing end.</text>
        <dbReference type="EC" id="4.2.2.29"/>
    </reaction>
</comment>
<comment type="function">
    <text evidence="7">Functions as a peptidoglycan terminase that cleaves nascent peptidoglycan strands endolytically to terminate their elongation.</text>
</comment>
<dbReference type="NCBIfam" id="TIGR00247">
    <property type="entry name" value="endolytic transglycosylase MltG"/>
    <property type="match status" value="1"/>
</dbReference>
<dbReference type="Gene3D" id="3.30.1490.480">
    <property type="entry name" value="Endolytic murein transglycosylase"/>
    <property type="match status" value="1"/>
</dbReference>
<evidence type="ECO:0000256" key="3">
    <source>
        <dbReference type="ARBA" id="ARBA00022989"/>
    </source>
</evidence>
<gene>
    <name evidence="7 8" type="primary">mltG</name>
    <name evidence="8" type="ORF">IHV25_04375</name>
</gene>
<dbReference type="AlphaFoldDB" id="A0A8J6YLP6"/>
<organism evidence="8 9">
    <name type="scientific">Phaeovibrio sulfidiphilus</name>
    <dbReference type="NCBI Taxonomy" id="1220600"/>
    <lineage>
        <taxon>Bacteria</taxon>
        <taxon>Pseudomonadati</taxon>
        <taxon>Pseudomonadota</taxon>
        <taxon>Alphaproteobacteria</taxon>
        <taxon>Rhodospirillales</taxon>
        <taxon>Rhodospirillaceae</taxon>
        <taxon>Phaeovibrio</taxon>
    </lineage>
</organism>
<evidence type="ECO:0000256" key="1">
    <source>
        <dbReference type="ARBA" id="ARBA00022475"/>
    </source>
</evidence>
<evidence type="ECO:0000313" key="8">
    <source>
        <dbReference type="EMBL" id="MBE1236883.1"/>
    </source>
</evidence>
<dbReference type="GO" id="GO:0008932">
    <property type="term" value="F:lytic endotransglycosylase activity"/>
    <property type="evidence" value="ECO:0007669"/>
    <property type="project" value="UniProtKB-UniRule"/>
</dbReference>
<comment type="caution">
    <text evidence="8">The sequence shown here is derived from an EMBL/GenBank/DDBJ whole genome shotgun (WGS) entry which is preliminary data.</text>
</comment>
<dbReference type="EMBL" id="JACZHT010000002">
    <property type="protein sequence ID" value="MBE1236883.1"/>
    <property type="molecule type" value="Genomic_DNA"/>
</dbReference>
<reference evidence="8" key="1">
    <citation type="submission" date="2020-10" db="EMBL/GenBank/DDBJ databases">
        <title>Genome sequence of the unusual species of purple photosynthetic bacteria, Phaeovibrio sulfidiphilus DSM 23193, type strain.</title>
        <authorList>
            <person name="Kyndt J.A."/>
            <person name="Meyer T.E."/>
        </authorList>
    </citation>
    <scope>NUCLEOTIDE SEQUENCE</scope>
    <source>
        <strain evidence="8">DSM 23193</strain>
    </source>
</reference>
<keyword evidence="7" id="KW-0997">Cell inner membrane</keyword>
<keyword evidence="1 7" id="KW-1003">Cell membrane</keyword>
<keyword evidence="6 7" id="KW-0961">Cell wall biogenesis/degradation</keyword>